<dbReference type="Pfam" id="PF13905">
    <property type="entry name" value="Thioredoxin_8"/>
    <property type="match status" value="1"/>
</dbReference>
<dbReference type="GO" id="GO:0045494">
    <property type="term" value="P:photoreceptor cell maintenance"/>
    <property type="evidence" value="ECO:0007669"/>
    <property type="project" value="InterPro"/>
</dbReference>
<dbReference type="EMBL" id="JAHQIW010000329">
    <property type="protein sequence ID" value="KAJ1347530.1"/>
    <property type="molecule type" value="Genomic_DNA"/>
</dbReference>
<dbReference type="Gene3D" id="3.40.30.10">
    <property type="entry name" value="Glutaredoxin"/>
    <property type="match status" value="1"/>
</dbReference>
<gene>
    <name evidence="2" type="ORF">KIN20_002607</name>
</gene>
<proteinExistence type="predicted"/>
<dbReference type="AlphaFoldDB" id="A0AAD5QGV3"/>
<dbReference type="Proteomes" id="UP001196413">
    <property type="component" value="Unassembled WGS sequence"/>
</dbReference>
<feature type="domain" description="Thioredoxin-like fold" evidence="1">
    <location>
        <begin position="3"/>
        <end position="79"/>
    </location>
</feature>
<dbReference type="PANTHER" id="PTHR46762:SF1">
    <property type="entry name" value="NUCLEOREDOXIN-LIKE PROTEIN 2"/>
    <property type="match status" value="1"/>
</dbReference>
<dbReference type="InterPro" id="IPR012336">
    <property type="entry name" value="Thioredoxin-like_fold"/>
</dbReference>
<dbReference type="SUPFAM" id="SSF52833">
    <property type="entry name" value="Thioredoxin-like"/>
    <property type="match status" value="1"/>
</dbReference>
<sequence length="104" mass="11490">MSAIHPVLKDFYGELVDDGEFEIVFVSFDRAEADLKDYMKESHGNWYFLPFGSSKIQELATKYSVSGIPTLIIIKSDGSEVTKNGKKDVQGKAPKAALSAWKSA</sequence>
<evidence type="ECO:0000259" key="1">
    <source>
        <dbReference type="Pfam" id="PF13905"/>
    </source>
</evidence>
<reference evidence="2" key="1">
    <citation type="submission" date="2021-06" db="EMBL/GenBank/DDBJ databases">
        <title>Parelaphostrongylus tenuis whole genome reference sequence.</title>
        <authorList>
            <person name="Garwood T.J."/>
            <person name="Larsen P.A."/>
            <person name="Fountain-Jones N.M."/>
            <person name="Garbe J.R."/>
            <person name="Macchietto M.G."/>
            <person name="Kania S.A."/>
            <person name="Gerhold R.W."/>
            <person name="Richards J.E."/>
            <person name="Wolf T.M."/>
        </authorList>
    </citation>
    <scope>NUCLEOTIDE SEQUENCE</scope>
    <source>
        <strain evidence="2">MNPRO001-30</strain>
        <tissue evidence="2">Meninges</tissue>
    </source>
</reference>
<dbReference type="GO" id="GO:0007600">
    <property type="term" value="P:sensory perception"/>
    <property type="evidence" value="ECO:0007669"/>
    <property type="project" value="InterPro"/>
</dbReference>
<name>A0AAD5QGV3_PARTN</name>
<dbReference type="InterPro" id="IPR036249">
    <property type="entry name" value="Thioredoxin-like_sf"/>
</dbReference>
<evidence type="ECO:0000313" key="2">
    <source>
        <dbReference type="EMBL" id="KAJ1347530.1"/>
    </source>
</evidence>
<evidence type="ECO:0000313" key="3">
    <source>
        <dbReference type="Proteomes" id="UP001196413"/>
    </source>
</evidence>
<dbReference type="InterPro" id="IPR029519">
    <property type="entry name" value="RdCVF2"/>
</dbReference>
<accession>A0AAD5QGV3</accession>
<keyword evidence="3" id="KW-1185">Reference proteome</keyword>
<dbReference type="PANTHER" id="PTHR46762">
    <property type="entry name" value="NUCLEOREDOXIN-LIKE PROTEIN 2"/>
    <property type="match status" value="1"/>
</dbReference>
<protein>
    <recommendedName>
        <fullName evidence="1">Thioredoxin-like fold domain-containing protein</fullName>
    </recommendedName>
</protein>
<comment type="caution">
    <text evidence="2">The sequence shown here is derived from an EMBL/GenBank/DDBJ whole genome shotgun (WGS) entry which is preliminary data.</text>
</comment>
<organism evidence="2 3">
    <name type="scientific">Parelaphostrongylus tenuis</name>
    <name type="common">Meningeal worm</name>
    <dbReference type="NCBI Taxonomy" id="148309"/>
    <lineage>
        <taxon>Eukaryota</taxon>
        <taxon>Metazoa</taxon>
        <taxon>Ecdysozoa</taxon>
        <taxon>Nematoda</taxon>
        <taxon>Chromadorea</taxon>
        <taxon>Rhabditida</taxon>
        <taxon>Rhabditina</taxon>
        <taxon>Rhabditomorpha</taxon>
        <taxon>Strongyloidea</taxon>
        <taxon>Metastrongylidae</taxon>
        <taxon>Parelaphostrongylus</taxon>
    </lineage>
</organism>